<dbReference type="GO" id="GO:0003779">
    <property type="term" value="F:actin binding"/>
    <property type="evidence" value="ECO:0007669"/>
    <property type="project" value="UniProtKB-KW"/>
</dbReference>
<dbReference type="PANTHER" id="PTHR22692">
    <property type="entry name" value="MYOSIN VII, XV"/>
    <property type="match status" value="1"/>
</dbReference>
<evidence type="ECO:0000256" key="15">
    <source>
        <dbReference type="SAM" id="Phobius"/>
    </source>
</evidence>
<evidence type="ECO:0000256" key="6">
    <source>
        <dbReference type="ARBA" id="ARBA00022741"/>
    </source>
</evidence>
<evidence type="ECO:0000259" key="19">
    <source>
        <dbReference type="PROSITE" id="PS51456"/>
    </source>
</evidence>
<dbReference type="GO" id="GO:0005737">
    <property type="term" value="C:cytoplasm"/>
    <property type="evidence" value="ECO:0007669"/>
    <property type="project" value="UniProtKB-SubCell"/>
</dbReference>
<dbReference type="Gene3D" id="1.20.1530.20">
    <property type="match status" value="1"/>
</dbReference>
<dbReference type="Gene3D" id="1.20.80.10">
    <property type="match status" value="1"/>
</dbReference>
<comment type="caution">
    <text evidence="20">The sequence shown here is derived from an EMBL/GenBank/DDBJ whole genome shotgun (WGS) entry which is preliminary data.</text>
</comment>
<dbReference type="SUPFAM" id="SSF52540">
    <property type="entry name" value="P-loop containing nucleoside triphosphate hydrolases"/>
    <property type="match status" value="1"/>
</dbReference>
<dbReference type="Gene3D" id="1.20.58.530">
    <property type="match status" value="1"/>
</dbReference>
<dbReference type="SMART" id="SM00295">
    <property type="entry name" value="B41"/>
    <property type="match status" value="2"/>
</dbReference>
<dbReference type="SMART" id="SM00320">
    <property type="entry name" value="WD40"/>
    <property type="match status" value="5"/>
</dbReference>
<feature type="transmembrane region" description="Helical" evidence="15">
    <location>
        <begin position="508"/>
        <end position="530"/>
    </location>
</feature>
<keyword evidence="3 11" id="KW-0728">SH3 domain</keyword>
<dbReference type="InterPro" id="IPR027417">
    <property type="entry name" value="P-loop_NTPase"/>
</dbReference>
<evidence type="ECO:0000256" key="4">
    <source>
        <dbReference type="ARBA" id="ARBA00022490"/>
    </source>
</evidence>
<feature type="domain" description="MyTH4" evidence="18">
    <location>
        <begin position="1004"/>
        <end position="1253"/>
    </location>
</feature>
<evidence type="ECO:0000256" key="14">
    <source>
        <dbReference type="SAM" id="MobiDB-lite"/>
    </source>
</evidence>
<dbReference type="PROSITE" id="PS51016">
    <property type="entry name" value="MYTH4"/>
    <property type="match status" value="2"/>
</dbReference>
<dbReference type="InterPro" id="IPR038185">
    <property type="entry name" value="MyTH4_dom_sf"/>
</dbReference>
<keyword evidence="15" id="KW-1133">Transmembrane helix</keyword>
<dbReference type="SMART" id="SM00139">
    <property type="entry name" value="MyTH4"/>
    <property type="match status" value="2"/>
</dbReference>
<keyword evidence="5" id="KW-0677">Repeat</keyword>
<dbReference type="InterPro" id="IPR002404">
    <property type="entry name" value="IRS_PTB"/>
</dbReference>
<evidence type="ECO:0000256" key="8">
    <source>
        <dbReference type="ARBA" id="ARBA00023123"/>
    </source>
</evidence>
<organism evidence="20 21">
    <name type="scientific">Rotaria sordida</name>
    <dbReference type="NCBI Taxonomy" id="392033"/>
    <lineage>
        <taxon>Eukaryota</taxon>
        <taxon>Metazoa</taxon>
        <taxon>Spiralia</taxon>
        <taxon>Gnathifera</taxon>
        <taxon>Rotifera</taxon>
        <taxon>Eurotatoria</taxon>
        <taxon>Bdelloidea</taxon>
        <taxon>Philodinida</taxon>
        <taxon>Philodinidae</taxon>
        <taxon>Rotaria</taxon>
    </lineage>
</organism>
<dbReference type="PROSITE" id="PS50082">
    <property type="entry name" value="WD_REPEATS_2"/>
    <property type="match status" value="1"/>
</dbReference>
<feature type="region of interest" description="Disordered" evidence="14">
    <location>
        <begin position="1040"/>
        <end position="1059"/>
    </location>
</feature>
<feature type="domain" description="FERM" evidence="17">
    <location>
        <begin position="1873"/>
        <end position="2166"/>
    </location>
</feature>
<feature type="domain" description="MyTH4" evidence="18">
    <location>
        <begin position="1719"/>
        <end position="1868"/>
    </location>
</feature>
<dbReference type="Pfam" id="PF00373">
    <property type="entry name" value="FERM_M"/>
    <property type="match status" value="1"/>
</dbReference>
<keyword evidence="10 13" id="KW-0009">Actin-binding</keyword>
<dbReference type="InterPro" id="IPR036322">
    <property type="entry name" value="WD40_repeat_dom_sf"/>
</dbReference>
<dbReference type="SUPFAM" id="SSF47031">
    <property type="entry name" value="Second domain of FERM"/>
    <property type="match status" value="1"/>
</dbReference>
<reference evidence="20" key="1">
    <citation type="submission" date="2021-02" db="EMBL/GenBank/DDBJ databases">
        <authorList>
            <person name="Nowell W R."/>
        </authorList>
    </citation>
    <scope>NUCLEOTIDE SEQUENCE</scope>
</reference>
<dbReference type="Gene3D" id="3.10.20.90">
    <property type="entry name" value="Phosphatidylinositol 3-kinase Catalytic Subunit, Chain A, domain 1"/>
    <property type="match status" value="2"/>
</dbReference>
<dbReference type="Gene3D" id="1.20.5.4820">
    <property type="match status" value="1"/>
</dbReference>
<dbReference type="PROSITE" id="PS50057">
    <property type="entry name" value="FERM_3"/>
    <property type="match status" value="1"/>
</dbReference>
<dbReference type="SUPFAM" id="SSF50978">
    <property type="entry name" value="WD40 repeat-like"/>
    <property type="match status" value="1"/>
</dbReference>
<dbReference type="EMBL" id="CAJOBD010000454">
    <property type="protein sequence ID" value="CAF3671667.1"/>
    <property type="molecule type" value="Genomic_DNA"/>
</dbReference>
<dbReference type="InterPro" id="IPR000857">
    <property type="entry name" value="MyTH4_dom"/>
</dbReference>
<accession>A0A818SMK8</accession>
<dbReference type="Pfam" id="PF02174">
    <property type="entry name" value="IRS"/>
    <property type="match status" value="1"/>
</dbReference>
<dbReference type="Pfam" id="PF00784">
    <property type="entry name" value="MyTH4"/>
    <property type="match status" value="2"/>
</dbReference>
<evidence type="ECO:0000313" key="20">
    <source>
        <dbReference type="EMBL" id="CAF3671667.1"/>
    </source>
</evidence>
<dbReference type="PROSITE" id="PS50096">
    <property type="entry name" value="IQ"/>
    <property type="match status" value="1"/>
</dbReference>
<comment type="subcellular location">
    <subcellularLocation>
        <location evidence="1">Cytoplasm</location>
    </subcellularLocation>
</comment>
<evidence type="ECO:0000259" key="17">
    <source>
        <dbReference type="PROSITE" id="PS50057"/>
    </source>
</evidence>
<dbReference type="SUPFAM" id="SSF50729">
    <property type="entry name" value="PH domain-like"/>
    <property type="match status" value="1"/>
</dbReference>
<evidence type="ECO:0000256" key="1">
    <source>
        <dbReference type="ARBA" id="ARBA00004496"/>
    </source>
</evidence>
<comment type="similarity">
    <text evidence="2 13">Belongs to the TRAFAC class myosin-kinesin ATPase superfamily. Myosin family.</text>
</comment>
<dbReference type="Gene3D" id="1.20.120.720">
    <property type="entry name" value="Myosin VI head, motor domain, U50 subdomain"/>
    <property type="match status" value="1"/>
</dbReference>
<evidence type="ECO:0000256" key="13">
    <source>
        <dbReference type="PROSITE-ProRule" id="PRU00782"/>
    </source>
</evidence>
<keyword evidence="15" id="KW-0472">Membrane</keyword>
<dbReference type="SMART" id="SM00242">
    <property type="entry name" value="MYSc"/>
    <property type="match status" value="1"/>
</dbReference>
<evidence type="ECO:0000256" key="5">
    <source>
        <dbReference type="ARBA" id="ARBA00022737"/>
    </source>
</evidence>
<dbReference type="InterPro" id="IPR011993">
    <property type="entry name" value="PH-like_dom_sf"/>
</dbReference>
<evidence type="ECO:0000313" key="21">
    <source>
        <dbReference type="Proteomes" id="UP000663836"/>
    </source>
</evidence>
<dbReference type="Gene3D" id="2.130.10.10">
    <property type="entry name" value="YVTN repeat-like/Quinoprotein amine dehydrogenase"/>
    <property type="match status" value="1"/>
</dbReference>
<dbReference type="Pfam" id="PF00063">
    <property type="entry name" value="Myosin_head"/>
    <property type="match status" value="1"/>
</dbReference>
<protein>
    <submittedName>
        <fullName evidence="20">Uncharacterized protein</fullName>
    </submittedName>
</protein>
<dbReference type="Gene3D" id="3.40.850.10">
    <property type="entry name" value="Kinesin motor domain"/>
    <property type="match status" value="1"/>
</dbReference>
<dbReference type="InterPro" id="IPR001680">
    <property type="entry name" value="WD40_rpt"/>
</dbReference>
<dbReference type="InterPro" id="IPR041793">
    <property type="entry name" value="MyoVII_FERM_C1"/>
</dbReference>
<dbReference type="InterPro" id="IPR019748">
    <property type="entry name" value="FERM_central"/>
</dbReference>
<dbReference type="InterPro" id="IPR029071">
    <property type="entry name" value="Ubiquitin-like_domsf"/>
</dbReference>
<evidence type="ECO:0000256" key="9">
    <source>
        <dbReference type="ARBA" id="ARBA00023175"/>
    </source>
</evidence>
<dbReference type="GO" id="GO:0016459">
    <property type="term" value="C:myosin complex"/>
    <property type="evidence" value="ECO:0007669"/>
    <property type="project" value="UniProtKB-KW"/>
</dbReference>
<evidence type="ECO:0000256" key="3">
    <source>
        <dbReference type="ARBA" id="ARBA00022443"/>
    </source>
</evidence>
<dbReference type="InterPro" id="IPR014352">
    <property type="entry name" value="FERM/acyl-CoA-bd_prot_sf"/>
</dbReference>
<evidence type="ECO:0000256" key="7">
    <source>
        <dbReference type="ARBA" id="ARBA00022840"/>
    </source>
</evidence>
<dbReference type="InterPro" id="IPR036961">
    <property type="entry name" value="Kinesin_motor_dom_sf"/>
</dbReference>
<feature type="domain" description="Myosin motor" evidence="19">
    <location>
        <begin position="583"/>
        <end position="765"/>
    </location>
</feature>
<dbReference type="InterPro" id="IPR001452">
    <property type="entry name" value="SH3_domain"/>
</dbReference>
<keyword evidence="12" id="KW-0853">WD repeat</keyword>
<dbReference type="InterPro" id="IPR036028">
    <property type="entry name" value="SH3-like_dom_sf"/>
</dbReference>
<dbReference type="Gene3D" id="1.25.40.530">
    <property type="entry name" value="MyTH4 domain"/>
    <property type="match status" value="2"/>
</dbReference>
<dbReference type="InterPro" id="IPR038770">
    <property type="entry name" value="Na+/solute_symporter_sf"/>
</dbReference>
<dbReference type="InterPro" id="IPR001609">
    <property type="entry name" value="Myosin_head_motor_dom-like"/>
</dbReference>
<dbReference type="Proteomes" id="UP000663836">
    <property type="component" value="Unassembled WGS sequence"/>
</dbReference>
<dbReference type="InterPro" id="IPR035963">
    <property type="entry name" value="FERM_2"/>
</dbReference>
<dbReference type="SUPFAM" id="SSF50044">
    <property type="entry name" value="SH3-domain"/>
    <property type="match status" value="1"/>
</dbReference>
<dbReference type="GO" id="GO:0005524">
    <property type="term" value="F:ATP binding"/>
    <property type="evidence" value="ECO:0007669"/>
    <property type="project" value="UniProtKB-KW"/>
</dbReference>
<keyword evidence="4" id="KW-0963">Cytoplasm</keyword>
<proteinExistence type="inferred from homology"/>
<feature type="repeat" description="WD" evidence="12">
    <location>
        <begin position="166"/>
        <end position="207"/>
    </location>
</feature>
<dbReference type="InterPro" id="IPR000299">
    <property type="entry name" value="FERM_domain"/>
</dbReference>
<dbReference type="PANTHER" id="PTHR22692:SF33">
    <property type="entry name" value="MYOSIN"/>
    <property type="match status" value="1"/>
</dbReference>
<evidence type="ECO:0000256" key="12">
    <source>
        <dbReference type="PROSITE-ProRule" id="PRU00221"/>
    </source>
</evidence>
<dbReference type="InterPro" id="IPR015943">
    <property type="entry name" value="WD40/YVTN_repeat-like_dom_sf"/>
</dbReference>
<feature type="region of interest" description="Actin-binding" evidence="13">
    <location>
        <begin position="636"/>
        <end position="658"/>
    </location>
</feature>
<keyword evidence="9" id="KW-0505">Motor protein</keyword>
<gene>
    <name evidence="20" type="ORF">JBS370_LOCUS7580</name>
</gene>
<keyword evidence="7" id="KW-0067">ATP-binding</keyword>
<dbReference type="PROSITE" id="PS51456">
    <property type="entry name" value="MYOSIN_MOTOR"/>
    <property type="match status" value="1"/>
</dbReference>
<feature type="domain" description="SH3" evidence="16">
    <location>
        <begin position="1596"/>
        <end position="1663"/>
    </location>
</feature>
<keyword evidence="6" id="KW-0547">Nucleotide-binding</keyword>
<feature type="transmembrane region" description="Helical" evidence="15">
    <location>
        <begin position="542"/>
        <end position="562"/>
    </location>
</feature>
<comment type="caution">
    <text evidence="13">Lacks conserved residue(s) required for the propagation of feature annotation.</text>
</comment>
<dbReference type="SMART" id="SM00326">
    <property type="entry name" value="SH3"/>
    <property type="match status" value="1"/>
</dbReference>
<dbReference type="PROSITE" id="PS50002">
    <property type="entry name" value="SH3"/>
    <property type="match status" value="1"/>
</dbReference>
<dbReference type="CDD" id="cd14473">
    <property type="entry name" value="FERM_B-lobe"/>
    <property type="match status" value="1"/>
</dbReference>
<dbReference type="GO" id="GO:0003774">
    <property type="term" value="F:cytoskeletal motor activity"/>
    <property type="evidence" value="ECO:0007669"/>
    <property type="project" value="InterPro"/>
</dbReference>
<dbReference type="SUPFAM" id="SSF54236">
    <property type="entry name" value="Ubiquitin-like"/>
    <property type="match status" value="1"/>
</dbReference>
<dbReference type="Pfam" id="PF00400">
    <property type="entry name" value="WD40"/>
    <property type="match status" value="1"/>
</dbReference>
<evidence type="ECO:0000259" key="16">
    <source>
        <dbReference type="PROSITE" id="PS50002"/>
    </source>
</evidence>
<evidence type="ECO:0000256" key="2">
    <source>
        <dbReference type="ARBA" id="ARBA00008314"/>
    </source>
</evidence>
<keyword evidence="15" id="KW-0812">Transmembrane</keyword>
<dbReference type="Pfam" id="PF21998">
    <property type="entry name" value="FERM_C1_MyoVII"/>
    <property type="match status" value="1"/>
</dbReference>
<sequence>MSSDNEVHDEDNFQCEHIITESHKKAIYSISICQQALSDESEEAFLFATCAINQICVYKYTIIDEKSSVQLIQSYCDSDDKEYFYDCKWTMFGNTTILAAAGLRGVVRVINIAHQCHLKPLRHLGSVNQIAFASEQPTLMASSCSNYAVYLWDAEAALCLANYVGPDQHKQGVLSVDINYNGTFIVSGGLDNIVCVWSTQDKEIIENMAIAKRGPLFKEFRLSAPHHVYFPIFYSNTLHEHYVDSVKWFSEDIIVSKSADHVYCIWKFNVEQKDPNILFRWNRSEKSNIIFDVRLGLSVTRKLMAIGRLDGSIFIWNMTTLPDQPNILTHRESKSMNDKDQNIEYLTSFGNKSYEISLFQIRHITIQVDSNDFYHNKQNNSNVVGFKIQITSTNPKIINLRKEVPISTETIKINNSNTILVEDLYILSRKKSLGNIFNAYPSPTLIYLKQNSTNDSNIHMTWLMKGDAMGLTKLIFHLDIFYDDDTSLSRSWSLNILVIQPKRLIDKLFYTIIPFIVIIISILMGFLLDLKIITDLLKNPKPVLIGFLAQYGLMPFLAMGIAKIFHYTPLYSLALFVIGCCPDFLEKNRDTFSNDLKHVLSRSTNRLIKTIFPLEALNLDDKKRKPSLAAQFRKSLEALLTTLRQCEPFFIRCIKPNELKAVHNFDRERVVQQLRYSGMMETINIRRIGYPIRHDFNEFVHRYAAIAPSLESMHKKSEARGDRSDQRLIATKICELALPGQDYQIGKTKVFLKDDHDAMLEQARQKILADRILALQKAVRRYYAQRQFQRSRKLALWLQQSWLCYAERRAYCEMRHGFRRLQALYDMQHIGDKQKLYYETLPRIQNLARGYLARKNAKFRPKAFGILQEKVLQYLGWRDVRREQIKAMKLEEYEAFRNEEERLLTPELGPEKAHEAAQAAYDARLANLDEDIREQLRLDIARAREKRSGIPRRFRDDNLLGEDGLPMLQRQLRQETDPFISDVSRNSFEKFAAKYFQHGYDSKYTKNEIIRPLLDLKSGVDQKAAVAIFQMIMKFMGDKEDVSLPQPTGKNTKNDKESSTLESQYDIIVSELYPIIVQQHQMKLEEEKDPYEKRKTKSLRTKAMDRIRSFSKKSIYLDERLKRENPFIEDRLLTSLEKVQMITMLGIIRRRLRDEILCQICKQLNDHPAVRERKSQNPEKSEQREKSLMRGWFLLCICLYTFPPGTNLVRFLRNFIQSGPSALANFAEFALRRTYRNGSRYEPLSIEEINHIQQAEPIMINVKIIHGEDQKTVCCDSATIAEEACLELARQLNIKSTFGWSLFAESKAEGYSLGFNKDHIFDILSRLEMGQIQKGENPPNVDIIYIFCKQIFAPWENLDDDPVSIDLVYDQIINGIQTDIYVYTNGIDPEEFVLLAVQHYYIIHGKDVEPDKMRETIYSLIPRSYTGLQNGDGKSLNKKNKSIITEKQLESMVELAVKKDADFKRVIKRLKQKFKTREQIRREIKKDVILYAQTKWPITFSRVFQIQALSGPLIDEIAFATISIGRDKIRFYADTTYVLLGEINYSEVTDIIGDHDPVLNYHHYTLHTVYGDFTFTLPMGADLGILLSLIHQNLKDRSTLAIARKDYKPTKRGAGKLELLRGDIVVLDSESKKNIEAGLMTGINDRTNREGEFPADIVYIIPCTSKPESKILRGLVLHVMKRAVDLNQEIEPETHYNLHTLEAYAQKYFRSRKTTAWHYEATEIKGPLLHRFEGQNDLSAKAVSMFRAIMNYAKMSPQQRKKIQQSDLDSIFDYAFEKNKILKEELYCQLIKQLTFCPDLKIETRLWELLWLLTGVLVPAKALFYHVTLFLRSSSNPTALECYTRIQKIQKQGERVRGPHIIECNANINRVKIRQYVHFPNGHEQDFVVESTTKANELVSNICRELKYLPASATGLSLYLETGRKEVSIPSNTYFFDFLTQLRGHDKKKLDYKVHFRRKLWVDIIPGEDKQVDSMVHFYQERDNYMLGLHKLEVEEAAGLAALLGRADRGKGAPEANLATFVPAYLVKATSPSDWAKKIYTVSGTLRDVSEDEAKSRFLKHVSAWPTYGTTMYPIKNETEAEFPEDIYICINQNGVEILDATTKEFVAKFPYYNLNFNSNAISLFLEVRLGRSSKKYTFDTEIGDVIGDLIDDYMKLAEHDGKEDD</sequence>
<dbReference type="Gene3D" id="2.30.29.30">
    <property type="entry name" value="Pleckstrin-homology domain (PH domain)/Phosphotyrosine-binding domain (PTB)"/>
    <property type="match status" value="2"/>
</dbReference>
<dbReference type="GO" id="GO:0016020">
    <property type="term" value="C:membrane"/>
    <property type="evidence" value="ECO:0007669"/>
    <property type="project" value="UniProtKB-SubCell"/>
</dbReference>
<dbReference type="Gene3D" id="2.30.30.40">
    <property type="entry name" value="SH3 Domains"/>
    <property type="match status" value="1"/>
</dbReference>
<evidence type="ECO:0000259" key="18">
    <source>
        <dbReference type="PROSITE" id="PS51016"/>
    </source>
</evidence>
<dbReference type="PROSITE" id="PS50294">
    <property type="entry name" value="WD_REPEATS_REGION"/>
    <property type="match status" value="1"/>
</dbReference>
<dbReference type="InterPro" id="IPR019749">
    <property type="entry name" value="Band_41_domain"/>
</dbReference>
<dbReference type="InterPro" id="IPR051567">
    <property type="entry name" value="Unconventional_Myosin_ATPase"/>
</dbReference>
<name>A0A818SMK8_9BILA</name>
<keyword evidence="8 13" id="KW-0518">Myosin</keyword>
<dbReference type="Pfam" id="PF21989">
    <property type="entry name" value="RA_2"/>
    <property type="match status" value="1"/>
</dbReference>
<evidence type="ECO:0000256" key="10">
    <source>
        <dbReference type="ARBA" id="ARBA00023203"/>
    </source>
</evidence>
<evidence type="ECO:0000256" key="11">
    <source>
        <dbReference type="PROSITE-ProRule" id="PRU00192"/>
    </source>
</evidence>